<keyword evidence="2" id="KW-1185">Reference proteome</keyword>
<dbReference type="RefSeq" id="WP_267304260.1">
    <property type="nucleotide sequence ID" value="NZ_JAOQJX010000025.1"/>
</dbReference>
<comment type="caution">
    <text evidence="1">The sequence shown here is derived from an EMBL/GenBank/DDBJ whole genome shotgun (WGS) entry which is preliminary data.</text>
</comment>
<organism evidence="1 2">
    <name type="scientific">Faecalicatena acetigenes</name>
    <dbReference type="NCBI Taxonomy" id="2981790"/>
    <lineage>
        <taxon>Bacteria</taxon>
        <taxon>Bacillati</taxon>
        <taxon>Bacillota</taxon>
        <taxon>Clostridia</taxon>
        <taxon>Lachnospirales</taxon>
        <taxon>Lachnospiraceae</taxon>
        <taxon>Faecalicatena</taxon>
    </lineage>
</organism>
<gene>
    <name evidence="1" type="ORF">OCV51_13000</name>
</gene>
<dbReference type="Proteomes" id="UP001652394">
    <property type="component" value="Unassembled WGS sequence"/>
</dbReference>
<evidence type="ECO:0000313" key="2">
    <source>
        <dbReference type="Proteomes" id="UP001652394"/>
    </source>
</evidence>
<sequence length="68" mass="8127">MYKGIQSERGKKVYDSDAFSYACERCRTGSYKEKAAFLYIAKSSESMEEFCERLTEWFYSGDWIYKEE</sequence>
<proteinExistence type="predicted"/>
<reference evidence="1 2" key="1">
    <citation type="journal article" date="2021" name="ISME Commun">
        <title>Automated analysis of genomic sequences facilitates high-throughput and comprehensive description of bacteria.</title>
        <authorList>
            <person name="Hitch T.C.A."/>
        </authorList>
    </citation>
    <scope>NUCLEOTIDE SEQUENCE [LARGE SCALE GENOMIC DNA]</scope>
    <source>
        <strain evidence="1 2">H2_18</strain>
    </source>
</reference>
<name>A0ABT2TE39_9FIRM</name>
<dbReference type="EMBL" id="JAOQJX010000025">
    <property type="protein sequence ID" value="MCU6748559.1"/>
    <property type="molecule type" value="Genomic_DNA"/>
</dbReference>
<protein>
    <submittedName>
        <fullName evidence="1">Uncharacterized protein</fullName>
    </submittedName>
</protein>
<accession>A0ABT2TE39</accession>
<evidence type="ECO:0000313" key="1">
    <source>
        <dbReference type="EMBL" id="MCU6748559.1"/>
    </source>
</evidence>